<gene>
    <name evidence="1" type="ORF">J4573_45325</name>
</gene>
<dbReference type="AlphaFoldDB" id="A0A939PKD6"/>
<evidence type="ECO:0000313" key="1">
    <source>
        <dbReference type="EMBL" id="MBO2454376.1"/>
    </source>
</evidence>
<sequence length="103" mass="10736">MRRVLLLGRSEAVVEAARAGAAGAAFEIVGGTGLDDLRAVFAQGPVAHVIMGAGLDLETRLAVIREIFETSDVTTVHMKDSESGAEGFLPFIQAVLGGLEGWV</sequence>
<keyword evidence="2" id="KW-1185">Reference proteome</keyword>
<protein>
    <submittedName>
        <fullName evidence="1">Uncharacterized protein</fullName>
    </submittedName>
</protein>
<evidence type="ECO:0000313" key="2">
    <source>
        <dbReference type="Proteomes" id="UP000669179"/>
    </source>
</evidence>
<comment type="caution">
    <text evidence="1">The sequence shown here is derived from an EMBL/GenBank/DDBJ whole genome shotgun (WGS) entry which is preliminary data.</text>
</comment>
<reference evidence="1" key="1">
    <citation type="submission" date="2021-03" db="EMBL/GenBank/DDBJ databases">
        <authorList>
            <person name="Kanchanasin P."/>
            <person name="Saeng-In P."/>
            <person name="Phongsopitanun W."/>
            <person name="Yuki M."/>
            <person name="Kudo T."/>
            <person name="Ohkuma M."/>
            <person name="Tanasupawat S."/>
        </authorList>
    </citation>
    <scope>NUCLEOTIDE SEQUENCE</scope>
    <source>
        <strain evidence="1">GKU 128</strain>
    </source>
</reference>
<dbReference type="EMBL" id="JAGEOJ010000026">
    <property type="protein sequence ID" value="MBO2454376.1"/>
    <property type="molecule type" value="Genomic_DNA"/>
</dbReference>
<proteinExistence type="predicted"/>
<dbReference type="Proteomes" id="UP000669179">
    <property type="component" value="Unassembled WGS sequence"/>
</dbReference>
<accession>A0A939PKD6</accession>
<name>A0A939PKD6_9ACTN</name>
<dbReference type="RefSeq" id="WP_208262585.1">
    <property type="nucleotide sequence ID" value="NZ_JAGEOJ010000026.1"/>
</dbReference>
<organism evidence="1 2">
    <name type="scientific">Actinomadura barringtoniae</name>
    <dbReference type="NCBI Taxonomy" id="1427535"/>
    <lineage>
        <taxon>Bacteria</taxon>
        <taxon>Bacillati</taxon>
        <taxon>Actinomycetota</taxon>
        <taxon>Actinomycetes</taxon>
        <taxon>Streptosporangiales</taxon>
        <taxon>Thermomonosporaceae</taxon>
        <taxon>Actinomadura</taxon>
    </lineage>
</organism>